<evidence type="ECO:0000256" key="2">
    <source>
        <dbReference type="ARBA" id="ARBA00022490"/>
    </source>
</evidence>
<dbReference type="GO" id="GO:0008270">
    <property type="term" value="F:zinc ion binding"/>
    <property type="evidence" value="ECO:0007669"/>
    <property type="project" value="UniProtKB-KW"/>
</dbReference>
<dbReference type="GO" id="GO:0005737">
    <property type="term" value="C:cytoplasm"/>
    <property type="evidence" value="ECO:0007669"/>
    <property type="project" value="UniProtKB-SubCell"/>
</dbReference>
<evidence type="ECO:0000313" key="9">
    <source>
        <dbReference type="EMBL" id="GFE54082.1"/>
    </source>
</evidence>
<evidence type="ECO:0000256" key="3">
    <source>
        <dbReference type="ARBA" id="ARBA00022723"/>
    </source>
</evidence>
<dbReference type="InterPro" id="IPR039739">
    <property type="entry name" value="MAG2/RNF10"/>
</dbReference>
<dbReference type="PANTHER" id="PTHR12983">
    <property type="entry name" value="RING FINGER 10 FAMILY MEMBER"/>
    <property type="match status" value="1"/>
</dbReference>
<keyword evidence="3" id="KW-0479">Metal-binding</keyword>
<evidence type="ECO:0000256" key="6">
    <source>
        <dbReference type="PROSITE-ProRule" id="PRU00175"/>
    </source>
</evidence>
<dbReference type="AlphaFoldDB" id="A0A9W5T9X8"/>
<evidence type="ECO:0000256" key="7">
    <source>
        <dbReference type="SAM" id="MobiDB-lite"/>
    </source>
</evidence>
<dbReference type="InterPro" id="IPR013083">
    <property type="entry name" value="Znf_RING/FYVE/PHD"/>
</dbReference>
<feature type="region of interest" description="Disordered" evidence="7">
    <location>
        <begin position="24"/>
        <end position="43"/>
    </location>
</feature>
<accession>A0A9W5T9X8</accession>
<proteinExistence type="predicted"/>
<comment type="caution">
    <text evidence="9">The sequence shown here is derived from an EMBL/GenBank/DDBJ whole genome shotgun (WGS) entry which is preliminary data.</text>
</comment>
<dbReference type="PANTHER" id="PTHR12983:SF9">
    <property type="entry name" value="E3 UBIQUITIN-PROTEIN LIGASE RNF10"/>
    <property type="match status" value="1"/>
</dbReference>
<dbReference type="InterPro" id="IPR001841">
    <property type="entry name" value="Znf_RING"/>
</dbReference>
<evidence type="ECO:0000313" key="10">
    <source>
        <dbReference type="Proteomes" id="UP001057455"/>
    </source>
</evidence>
<dbReference type="GO" id="GO:0045944">
    <property type="term" value="P:positive regulation of transcription by RNA polymerase II"/>
    <property type="evidence" value="ECO:0007669"/>
    <property type="project" value="TreeGrafter"/>
</dbReference>
<dbReference type="InterPro" id="IPR017907">
    <property type="entry name" value="Znf_RING_CS"/>
</dbReference>
<keyword evidence="10" id="KW-1185">Reference proteome</keyword>
<dbReference type="GO" id="GO:0000976">
    <property type="term" value="F:transcription cis-regulatory region binding"/>
    <property type="evidence" value="ECO:0007669"/>
    <property type="project" value="TreeGrafter"/>
</dbReference>
<sequence length="418" mass="48200">MPPRCRQERNRIPSDHLVNFTRYVAPPEPPARKDVTDEAPPSRPMQRNLRCYIADIGLPFSKLSISRPNLTVEWNLVELVDLLVDEDTPVTCPICLDESLLAPRVARCGHAFCWMCILKYLNFDKTLGKRPCPLCLQSIYRSDLKPVRFQIKKKPIVLSFALLMQEEDAYTALLHPDICELLCGKRKMRPDNQIPSSDSPDIQFWDVAFTDHENLRDLLKRDYLEVEKIALDALDVDIPTYEAAQQALCHLSENGIGIPTDEKLLCSDGLENLKDSIRQLSNVADSYVYEKSDVVNKNLESAGLTKHYCFYQSVDGSKVLLHPQLVKCLWHCCGRNVNNLPLFLVNLPVLSLEEIVVSKEMRRRYNWLNHFRMGCKIYLAHVPLEGYISPDDLREFMRERQIKLDMKLSKMLQVQEEV</sequence>
<keyword evidence="2" id="KW-0963">Cytoplasm</keyword>
<dbReference type="EMBL" id="BLIY01000009">
    <property type="protein sequence ID" value="GFE54082.1"/>
    <property type="molecule type" value="Genomic_DNA"/>
</dbReference>
<dbReference type="OrthoDB" id="302966at2759"/>
<evidence type="ECO:0000256" key="4">
    <source>
        <dbReference type="ARBA" id="ARBA00022771"/>
    </source>
</evidence>
<feature type="domain" description="RING-type" evidence="8">
    <location>
        <begin position="92"/>
        <end position="135"/>
    </location>
</feature>
<keyword evidence="5" id="KW-0862">Zinc</keyword>
<comment type="subcellular location">
    <subcellularLocation>
        <location evidence="1">Cytoplasm</location>
    </subcellularLocation>
</comment>
<dbReference type="PROSITE" id="PS00518">
    <property type="entry name" value="ZF_RING_1"/>
    <property type="match status" value="1"/>
</dbReference>
<dbReference type="Pfam" id="PF00097">
    <property type="entry name" value="zf-C3HC4"/>
    <property type="match status" value="1"/>
</dbReference>
<dbReference type="PROSITE" id="PS50089">
    <property type="entry name" value="ZF_RING_2"/>
    <property type="match status" value="1"/>
</dbReference>
<dbReference type="SUPFAM" id="SSF57850">
    <property type="entry name" value="RING/U-box"/>
    <property type="match status" value="1"/>
</dbReference>
<dbReference type="Proteomes" id="UP001057455">
    <property type="component" value="Unassembled WGS sequence"/>
</dbReference>
<evidence type="ECO:0000259" key="8">
    <source>
        <dbReference type="PROSITE" id="PS50089"/>
    </source>
</evidence>
<evidence type="ECO:0000256" key="1">
    <source>
        <dbReference type="ARBA" id="ARBA00004496"/>
    </source>
</evidence>
<evidence type="ECO:0000256" key="5">
    <source>
        <dbReference type="ARBA" id="ARBA00022833"/>
    </source>
</evidence>
<keyword evidence="4 6" id="KW-0863">Zinc-finger</keyword>
<reference evidence="9" key="1">
    <citation type="submission" date="2019-12" db="EMBL/GenBank/DDBJ databases">
        <title>Genome sequence of Babesia ovis.</title>
        <authorList>
            <person name="Yamagishi J."/>
            <person name="Sevinc F."/>
            <person name="Xuan X."/>
        </authorList>
    </citation>
    <scope>NUCLEOTIDE SEQUENCE</scope>
    <source>
        <strain evidence="9">Selcuk</strain>
    </source>
</reference>
<dbReference type="InterPro" id="IPR018957">
    <property type="entry name" value="Znf_C3HC4_RING-type"/>
</dbReference>
<dbReference type="SMART" id="SM00184">
    <property type="entry name" value="RING"/>
    <property type="match status" value="1"/>
</dbReference>
<gene>
    <name evidence="9" type="ORF">BaOVIS_014860</name>
</gene>
<organism evidence="9 10">
    <name type="scientific">Babesia ovis</name>
    <dbReference type="NCBI Taxonomy" id="5869"/>
    <lineage>
        <taxon>Eukaryota</taxon>
        <taxon>Sar</taxon>
        <taxon>Alveolata</taxon>
        <taxon>Apicomplexa</taxon>
        <taxon>Aconoidasida</taxon>
        <taxon>Piroplasmida</taxon>
        <taxon>Babesiidae</taxon>
        <taxon>Babesia</taxon>
    </lineage>
</organism>
<name>A0A9W5T9X8_BABOV</name>
<dbReference type="Gene3D" id="3.30.40.10">
    <property type="entry name" value="Zinc/RING finger domain, C3HC4 (zinc finger)"/>
    <property type="match status" value="1"/>
</dbReference>
<protein>
    <submittedName>
        <fullName evidence="9">Ring finger domain containing protein</fullName>
    </submittedName>
</protein>